<dbReference type="EMBL" id="JAPYYP010000005">
    <property type="protein sequence ID" value="MDA5107935.1"/>
    <property type="molecule type" value="Genomic_DNA"/>
</dbReference>
<dbReference type="AlphaFoldDB" id="A0A9X3TPI1"/>
<reference evidence="2" key="1">
    <citation type="submission" date="2022-12" db="EMBL/GenBank/DDBJ databases">
        <title>Draft genome sequence of the thermophilic strain Brevibacillus thermoruber HT42, isolated from Los Humeros, Puebla, Mexico, with biotechnological potential.</title>
        <authorList>
            <person name="Lara Sanchez J."/>
            <person name="Solis Palacios R."/>
            <person name="Bustos Baena A.S."/>
            <person name="Ruz Baez A.E."/>
            <person name="Espinosa Luna G."/>
            <person name="Oliart Ros R.M."/>
        </authorList>
    </citation>
    <scope>NUCLEOTIDE SEQUENCE</scope>
    <source>
        <strain evidence="2">HT42</strain>
    </source>
</reference>
<keyword evidence="3" id="KW-1185">Reference proteome</keyword>
<comment type="caution">
    <text evidence="2">The sequence shown here is derived from an EMBL/GenBank/DDBJ whole genome shotgun (WGS) entry which is preliminary data.</text>
</comment>
<feature type="transmembrane region" description="Helical" evidence="1">
    <location>
        <begin position="46"/>
        <end position="65"/>
    </location>
</feature>
<organism evidence="2 3">
    <name type="scientific">Brevibacillus thermoruber</name>
    <dbReference type="NCBI Taxonomy" id="33942"/>
    <lineage>
        <taxon>Bacteria</taxon>
        <taxon>Bacillati</taxon>
        <taxon>Bacillota</taxon>
        <taxon>Bacilli</taxon>
        <taxon>Bacillales</taxon>
        <taxon>Paenibacillaceae</taxon>
        <taxon>Brevibacillus</taxon>
    </lineage>
</organism>
<keyword evidence="1" id="KW-0812">Transmembrane</keyword>
<gene>
    <name evidence="2" type="ORF">O3V59_06170</name>
</gene>
<dbReference type="RefSeq" id="WP_029098812.1">
    <property type="nucleotide sequence ID" value="NZ_JAPYYP010000005.1"/>
</dbReference>
<accession>A0A9X3TPI1</accession>
<feature type="transmembrane region" description="Helical" evidence="1">
    <location>
        <begin position="117"/>
        <end position="137"/>
    </location>
</feature>
<evidence type="ECO:0000313" key="2">
    <source>
        <dbReference type="EMBL" id="MDA5107935.1"/>
    </source>
</evidence>
<protein>
    <submittedName>
        <fullName evidence="2">Uncharacterized protein</fullName>
    </submittedName>
</protein>
<feature type="transmembrane region" description="Helical" evidence="1">
    <location>
        <begin position="85"/>
        <end position="102"/>
    </location>
</feature>
<dbReference type="Proteomes" id="UP001151071">
    <property type="component" value="Unassembled WGS sequence"/>
</dbReference>
<evidence type="ECO:0000313" key="3">
    <source>
        <dbReference type="Proteomes" id="UP001151071"/>
    </source>
</evidence>
<evidence type="ECO:0000256" key="1">
    <source>
        <dbReference type="SAM" id="Phobius"/>
    </source>
</evidence>
<proteinExistence type="predicted"/>
<keyword evidence="1" id="KW-1133">Transmembrane helix</keyword>
<keyword evidence="1" id="KW-0472">Membrane</keyword>
<sequence>MVNKLLSALLTSLCLCLLLAFMEYTPGHERDEHTYYFTFSSLLMIYLIYAVPITIVAGIPLSLLIESIDKKIFIRSKVKRYFMQVGLFTLAGITVALIFLLMNSENVLHRVFDLDRYLIFIIPSLLFYHISLVIRFINRKRKRRHDPLF</sequence>
<name>A0A9X3TPI1_9BACL</name>